<evidence type="ECO:0000313" key="2">
    <source>
        <dbReference type="Proteomes" id="UP001527866"/>
    </source>
</evidence>
<gene>
    <name evidence="1" type="ORF">O4J56_23855</name>
</gene>
<dbReference type="Proteomes" id="UP001527866">
    <property type="component" value="Unassembled WGS sequence"/>
</dbReference>
<dbReference type="Gene3D" id="3.40.50.150">
    <property type="entry name" value="Vaccinia Virus protein VP39"/>
    <property type="match status" value="1"/>
</dbReference>
<proteinExistence type="predicted"/>
<keyword evidence="1" id="KW-0489">Methyltransferase</keyword>
<dbReference type="GO" id="GO:0032259">
    <property type="term" value="P:methylation"/>
    <property type="evidence" value="ECO:0007669"/>
    <property type="project" value="UniProtKB-KW"/>
</dbReference>
<name>A0ABT4U9S0_9ACTN</name>
<dbReference type="RefSeq" id="WP_270688807.1">
    <property type="nucleotide sequence ID" value="NZ_JAQFWQ010000087.1"/>
</dbReference>
<evidence type="ECO:0000313" key="1">
    <source>
        <dbReference type="EMBL" id="MDA2813700.1"/>
    </source>
</evidence>
<protein>
    <submittedName>
        <fullName evidence="1">SAM-dependent methyltransferase</fullName>
        <ecNumber evidence="1">2.1.1.-</ecNumber>
    </submittedName>
</protein>
<dbReference type="InterPro" id="IPR006764">
    <property type="entry name" value="SAM_dep_MeTrfase_SAV2177_type"/>
</dbReference>
<dbReference type="EMBL" id="JAQFWQ010000087">
    <property type="protein sequence ID" value="MDA2813700.1"/>
    <property type="molecule type" value="Genomic_DNA"/>
</dbReference>
<dbReference type="InterPro" id="IPR029063">
    <property type="entry name" value="SAM-dependent_MTases_sf"/>
</dbReference>
<dbReference type="GO" id="GO:0008168">
    <property type="term" value="F:methyltransferase activity"/>
    <property type="evidence" value="ECO:0007669"/>
    <property type="project" value="UniProtKB-KW"/>
</dbReference>
<reference evidence="1 2" key="1">
    <citation type="submission" date="2023-01" db="EMBL/GenBank/DDBJ databases">
        <title>Draft genome sequence of Nocardiopsis sp. RSe5-2 isolated from halophytes.</title>
        <authorList>
            <person name="Duangmal K."/>
            <person name="Chantavorakit T."/>
        </authorList>
    </citation>
    <scope>NUCLEOTIDE SEQUENCE [LARGE SCALE GENOMIC DNA]</scope>
    <source>
        <strain evidence="1 2">RSe5-2</strain>
    </source>
</reference>
<keyword evidence="1" id="KW-0808">Transferase</keyword>
<dbReference type="EC" id="2.1.1.-" evidence="1"/>
<keyword evidence="2" id="KW-1185">Reference proteome</keyword>
<comment type="caution">
    <text evidence="1">The sequence shown here is derived from an EMBL/GenBank/DDBJ whole genome shotgun (WGS) entry which is preliminary data.</text>
</comment>
<organism evidence="1 2">
    <name type="scientific">Nocardiopsis endophytica</name>
    <dbReference type="NCBI Taxonomy" id="3018445"/>
    <lineage>
        <taxon>Bacteria</taxon>
        <taxon>Bacillati</taxon>
        <taxon>Actinomycetota</taxon>
        <taxon>Actinomycetes</taxon>
        <taxon>Streptosporangiales</taxon>
        <taxon>Nocardiopsidaceae</taxon>
        <taxon>Nocardiopsis</taxon>
    </lineage>
</organism>
<sequence>MTDEWPAPPIVEHHVEDHRVADIPRPRVVGLDGRPPVQRTAPPAPDPLDRARLSFAARAARYLAADAGVRQFVDLSSGLPTCDAVLEAVGDRDPGVRAVYLDASDGPALHPGASPHRAAAPVVSVPWHSPQALVERLATCGLVDVDEPVCVLVLDTAPKTGGPAPGPELLSALHAALGPGGHVLTAYPDGGRPARASRALAPFVPLEPGLADITWWPYPDEDVAAEGTGVTGAVGRAGGAR</sequence>
<accession>A0ABT4U9S0</accession>
<dbReference type="Pfam" id="PF04672">
    <property type="entry name" value="Methyltransf_19"/>
    <property type="match status" value="1"/>
</dbReference>